<gene>
    <name evidence="3" type="ORF">SAMN04515668_4567</name>
</gene>
<sequence length="513" mass="54632">MNVPRLVATFLGAGLWLSSLAATAQPGSGTWYFGQRTGLVFANGTVRAVEDSGNTQPANGHAALTVTDAASGQLRFYGNATTLWNRAHRPMPHGDSLAPRAFNRAPQAALAVPAPGQDGQYYVFTLGDDPAVGPPATQLTYSLVDLALQNGLGDVVAGTKNRRAGGGYGYQFTAVPHANGQDYWVLIRRWDAPVFDAYRLTRAGLAFSHAQRIGPDQPAWAPGRFPFVDGFLKASPNGARLAYALADLPQLSLFDFDASTGLLSHYRPLGPLNGLGGVSFSPDNSKLYVENYSTTPSPSHPGGRAFNVLSQYDLAAGSDAAVAASGMSIVVDNPATNIRTDRQTSLGAYPLQLGPDGKLYANSLYDDPALAQAPGQSNFYVVNYPNRRGFACDVQYRAFVFPGGGNTCCGLPNLVQSPFNNLESTGPEPQPCEALVLQPFPNPTAGAFQLQVPGSCFAPYRLRIYDALGRRVHQQDVAKALSAPVDVSSLAPGLYQLEATFATQTFRAKLLKR</sequence>
<dbReference type="OrthoDB" id="9765926at2"/>
<dbReference type="RefSeq" id="WP_092678600.1">
    <property type="nucleotide sequence ID" value="NZ_FOXS01000008.1"/>
</dbReference>
<evidence type="ECO:0000313" key="3">
    <source>
        <dbReference type="EMBL" id="SFQ80320.1"/>
    </source>
</evidence>
<dbReference type="Proteomes" id="UP000199029">
    <property type="component" value="Unassembled WGS sequence"/>
</dbReference>
<keyword evidence="1" id="KW-0732">Signal</keyword>
<organism evidence="3 4">
    <name type="scientific">Hymenobacter arizonensis</name>
    <name type="common">Siccationidurans arizonensis</name>
    <dbReference type="NCBI Taxonomy" id="1227077"/>
    <lineage>
        <taxon>Bacteria</taxon>
        <taxon>Pseudomonadati</taxon>
        <taxon>Bacteroidota</taxon>
        <taxon>Cytophagia</taxon>
        <taxon>Cytophagales</taxon>
        <taxon>Hymenobacteraceae</taxon>
        <taxon>Hymenobacter</taxon>
    </lineage>
</organism>
<dbReference type="Pfam" id="PF18962">
    <property type="entry name" value="Por_Secre_tail"/>
    <property type="match status" value="1"/>
</dbReference>
<name>A0A1I6BHA1_HYMAR</name>
<evidence type="ECO:0000313" key="4">
    <source>
        <dbReference type="Proteomes" id="UP000199029"/>
    </source>
</evidence>
<evidence type="ECO:0000259" key="2">
    <source>
        <dbReference type="Pfam" id="PF18962"/>
    </source>
</evidence>
<dbReference type="InterPro" id="IPR026444">
    <property type="entry name" value="Secre_tail"/>
</dbReference>
<feature type="chain" id="PRO_5011734001" evidence="1">
    <location>
        <begin position="25"/>
        <end position="513"/>
    </location>
</feature>
<dbReference type="STRING" id="1227077.SAMN04515668_4567"/>
<feature type="domain" description="Secretion system C-terminal sorting" evidence="2">
    <location>
        <begin position="440"/>
        <end position="509"/>
    </location>
</feature>
<dbReference type="AlphaFoldDB" id="A0A1I6BHA1"/>
<feature type="signal peptide" evidence="1">
    <location>
        <begin position="1"/>
        <end position="24"/>
    </location>
</feature>
<reference evidence="4" key="1">
    <citation type="submission" date="2016-10" db="EMBL/GenBank/DDBJ databases">
        <authorList>
            <person name="Varghese N."/>
            <person name="Submissions S."/>
        </authorList>
    </citation>
    <scope>NUCLEOTIDE SEQUENCE [LARGE SCALE GENOMIC DNA]</scope>
    <source>
        <strain evidence="4">OR362-8,ATCC BAA-1266,JCM 13504</strain>
    </source>
</reference>
<dbReference type="EMBL" id="FOXS01000008">
    <property type="protein sequence ID" value="SFQ80320.1"/>
    <property type="molecule type" value="Genomic_DNA"/>
</dbReference>
<proteinExistence type="predicted"/>
<keyword evidence="4" id="KW-1185">Reference proteome</keyword>
<protein>
    <submittedName>
        <fullName evidence="3">Por secretion system C-terminal sorting domain-containing protein</fullName>
    </submittedName>
</protein>
<dbReference type="SUPFAM" id="SSF82171">
    <property type="entry name" value="DPP6 N-terminal domain-like"/>
    <property type="match status" value="1"/>
</dbReference>
<dbReference type="NCBIfam" id="TIGR04183">
    <property type="entry name" value="Por_Secre_tail"/>
    <property type="match status" value="1"/>
</dbReference>
<accession>A0A1I6BHA1</accession>
<evidence type="ECO:0000256" key="1">
    <source>
        <dbReference type="SAM" id="SignalP"/>
    </source>
</evidence>